<dbReference type="AlphaFoldDB" id="A0A1I3D1I2"/>
<evidence type="ECO:0000256" key="1">
    <source>
        <dbReference type="ARBA" id="ARBA00022630"/>
    </source>
</evidence>
<organism evidence="4 5">
    <name type="scientific">Paraburkholderia megapolitana</name>
    <dbReference type="NCBI Taxonomy" id="420953"/>
    <lineage>
        <taxon>Bacteria</taxon>
        <taxon>Pseudomonadati</taxon>
        <taxon>Pseudomonadota</taxon>
        <taxon>Betaproteobacteria</taxon>
        <taxon>Burkholderiales</taxon>
        <taxon>Burkholderiaceae</taxon>
        <taxon>Paraburkholderia</taxon>
    </lineage>
</organism>
<name>A0A1I3D1I2_9BURK</name>
<dbReference type="SUPFAM" id="SSF51905">
    <property type="entry name" value="FAD/NAD(P)-binding domain"/>
    <property type="match status" value="1"/>
</dbReference>
<feature type="domain" description="FAD/NAD(P)-binding" evidence="3">
    <location>
        <begin position="6"/>
        <end position="283"/>
    </location>
</feature>
<evidence type="ECO:0000313" key="5">
    <source>
        <dbReference type="Proteomes" id="UP000199548"/>
    </source>
</evidence>
<dbReference type="Gene3D" id="3.50.50.60">
    <property type="entry name" value="FAD/NAD(P)-binding domain"/>
    <property type="match status" value="2"/>
</dbReference>
<dbReference type="InterPro" id="IPR050097">
    <property type="entry name" value="Ferredoxin-NADP_redctase_2"/>
</dbReference>
<dbReference type="Proteomes" id="UP000199548">
    <property type="component" value="Unassembled WGS sequence"/>
</dbReference>
<protein>
    <submittedName>
        <fullName evidence="4">Thioredoxin reductase</fullName>
    </submittedName>
</protein>
<dbReference type="PRINTS" id="PR00469">
    <property type="entry name" value="PNDRDTASEII"/>
</dbReference>
<keyword evidence="5" id="KW-1185">Reference proteome</keyword>
<dbReference type="RefSeq" id="WP_091006178.1">
    <property type="nucleotide sequence ID" value="NZ_CP041743.1"/>
</dbReference>
<evidence type="ECO:0000313" key="4">
    <source>
        <dbReference type="EMBL" id="SFH80630.1"/>
    </source>
</evidence>
<evidence type="ECO:0000259" key="3">
    <source>
        <dbReference type="Pfam" id="PF07992"/>
    </source>
</evidence>
<proteinExistence type="predicted"/>
<sequence>MNPETYDAVIVGGSYAGMSAALPLARARRRILVIDGGKRRNRFVEASHGFLGQDGRHPADIAADARKQLLRYATVQWIEGDAVHASGEFDAFQVALEDGTSYAARRLILATGVTDELPNIAGLAERWGKSVFICPYCDGYELNEGRIGVIATGPMGVHQALLLPDWGTTTLFMNGHAMPEQAEVDHLTARGVRIETGVVCQIDGRATIVLEDGRRFEQDGIFTGPRMRLSSPLAAQLGCDIDDSAFGEMIRTDGMKTTSVKGVYACGDATQGAKSVAIAVGDGYMTGAVAHRSLIFD</sequence>
<dbReference type="PANTHER" id="PTHR48105">
    <property type="entry name" value="THIOREDOXIN REDUCTASE 1-RELATED-RELATED"/>
    <property type="match status" value="1"/>
</dbReference>
<evidence type="ECO:0000256" key="2">
    <source>
        <dbReference type="ARBA" id="ARBA00023002"/>
    </source>
</evidence>
<dbReference type="InterPro" id="IPR036188">
    <property type="entry name" value="FAD/NAD-bd_sf"/>
</dbReference>
<dbReference type="EMBL" id="FOQU01000001">
    <property type="protein sequence ID" value="SFH80630.1"/>
    <property type="molecule type" value="Genomic_DNA"/>
</dbReference>
<dbReference type="PRINTS" id="PR00368">
    <property type="entry name" value="FADPNR"/>
</dbReference>
<keyword evidence="1" id="KW-0285">Flavoprotein</keyword>
<dbReference type="Pfam" id="PF07992">
    <property type="entry name" value="Pyr_redox_2"/>
    <property type="match status" value="1"/>
</dbReference>
<accession>A0A1I3D1I2</accession>
<gene>
    <name evidence="4" type="ORF">SAMN05192543_10165</name>
</gene>
<dbReference type="GO" id="GO:0016491">
    <property type="term" value="F:oxidoreductase activity"/>
    <property type="evidence" value="ECO:0007669"/>
    <property type="project" value="UniProtKB-KW"/>
</dbReference>
<dbReference type="STRING" id="420953.SAMN05192543_10165"/>
<reference evidence="4 5" key="1">
    <citation type="submission" date="2016-10" db="EMBL/GenBank/DDBJ databases">
        <authorList>
            <person name="de Groot N.N."/>
        </authorList>
    </citation>
    <scope>NUCLEOTIDE SEQUENCE [LARGE SCALE GENOMIC DNA]</scope>
    <source>
        <strain evidence="4 5">LMG 23650</strain>
    </source>
</reference>
<dbReference type="OrthoDB" id="9786503at2"/>
<keyword evidence="2" id="KW-0560">Oxidoreductase</keyword>
<dbReference type="InterPro" id="IPR023753">
    <property type="entry name" value="FAD/NAD-binding_dom"/>
</dbReference>